<reference evidence="2" key="1">
    <citation type="journal article" date="2020" name="mSystems">
        <title>Genome- and Community-Level Interaction Insights into Carbon Utilization and Element Cycling Functions of Hydrothermarchaeota in Hydrothermal Sediment.</title>
        <authorList>
            <person name="Zhou Z."/>
            <person name="Liu Y."/>
            <person name="Xu W."/>
            <person name="Pan J."/>
            <person name="Luo Z.H."/>
            <person name="Li M."/>
        </authorList>
    </citation>
    <scope>NUCLEOTIDE SEQUENCE [LARGE SCALE GENOMIC DNA]</scope>
    <source>
        <strain evidence="2">SpSt-524</strain>
    </source>
</reference>
<keyword evidence="1" id="KW-0812">Transmembrane</keyword>
<accession>A0A7C3DNG5</accession>
<keyword evidence="1" id="KW-1133">Transmembrane helix</keyword>
<protein>
    <submittedName>
        <fullName evidence="2">Uncharacterized protein</fullName>
    </submittedName>
</protein>
<proteinExistence type="predicted"/>
<dbReference type="AlphaFoldDB" id="A0A7C3DNG5"/>
<dbReference type="EMBL" id="DSWI01000021">
    <property type="protein sequence ID" value="HFG21034.1"/>
    <property type="molecule type" value="Genomic_DNA"/>
</dbReference>
<feature type="transmembrane region" description="Helical" evidence="1">
    <location>
        <begin position="95"/>
        <end position="116"/>
    </location>
</feature>
<evidence type="ECO:0000313" key="2">
    <source>
        <dbReference type="EMBL" id="HFG21034.1"/>
    </source>
</evidence>
<comment type="caution">
    <text evidence="2">The sequence shown here is derived from an EMBL/GenBank/DDBJ whole genome shotgun (WGS) entry which is preliminary data.</text>
</comment>
<evidence type="ECO:0000256" key="1">
    <source>
        <dbReference type="SAM" id="Phobius"/>
    </source>
</evidence>
<organism evidence="2">
    <name type="scientific">Meiothermus ruber</name>
    <dbReference type="NCBI Taxonomy" id="277"/>
    <lineage>
        <taxon>Bacteria</taxon>
        <taxon>Thermotogati</taxon>
        <taxon>Deinococcota</taxon>
        <taxon>Deinococci</taxon>
        <taxon>Thermales</taxon>
        <taxon>Thermaceae</taxon>
        <taxon>Meiothermus</taxon>
    </lineage>
</organism>
<gene>
    <name evidence="2" type="ORF">ENS82_10010</name>
</gene>
<sequence length="122" mass="13756">MSSLVAPLLITLALSIAAFFAHRTMNHLHRRMLESELGGRDYSELSEHDRQFINEVVNHKFQQSMGGRLASFVLLYAYPTLYIGERVFGRTHWSAVEVFGGSALLYFLLLALTGLASRAVWP</sequence>
<keyword evidence="1" id="KW-0472">Membrane</keyword>
<feature type="transmembrane region" description="Helical" evidence="1">
    <location>
        <begin position="65"/>
        <end position="83"/>
    </location>
</feature>
<name>A0A7C3DNG5_MEIRU</name>